<dbReference type="InterPro" id="IPR015424">
    <property type="entry name" value="PyrdxlP-dep_Trfase"/>
</dbReference>
<evidence type="ECO:0000313" key="4">
    <source>
        <dbReference type="EMBL" id="SCY75877.1"/>
    </source>
</evidence>
<accession>A0A1G5IIR3</accession>
<protein>
    <submittedName>
        <fullName evidence="4">Glutamate-1-semialdehyde 2,1-aminomutase</fullName>
    </submittedName>
</protein>
<dbReference type="AlphaFoldDB" id="A0A1G5IIR3"/>
<dbReference type="InterPro" id="IPR005814">
    <property type="entry name" value="Aminotrans_3"/>
</dbReference>
<comment type="cofactor">
    <cofactor evidence="1">
        <name>pyridoxal 5'-phosphate</name>
        <dbReference type="ChEBI" id="CHEBI:597326"/>
    </cofactor>
</comment>
<dbReference type="OrthoDB" id="9801834at2"/>
<dbReference type="STRING" id="419481.SAMN05216233_12045"/>
<sequence>MDTYSYAQSQALFDRAVKVIPCGVPGHMSPAVNIPPSAYPIYAARSEGALFWDVDGNEFIDYMCGYGPMILGYRNPVVDGAARRQADEADLTMCASPKMVELAETLVDMVDAMDWAFFAKNGGDVTNYAAMVARSATGRKKMVAIKGGYHGVAPWMQALGHHGILEEDHTHTLRIPWNDVAAFEQVIAEHPGNVAGFIATPYHVPTFYDNELPDPGYWKQIEAICRKEGIVLIVDDIRHGFRLNMKGSHVHYGFTPDLVCYCKALANGYPISALMGTEAMKNEAAKVFYTGSYWYQAVPMAAALACLEELKRLDAPAWMLKQGSDLFGKMETMAAGYGFHLKVTGEPSMPNVRLTDDPSGMLHQAWCAECTKRGAFFASHHNWFISTAHDDEVLARTLAICDEAFQVIKEAAEKGRLAS</sequence>
<dbReference type="Gene3D" id="3.40.640.10">
    <property type="entry name" value="Type I PLP-dependent aspartate aminotransferase-like (Major domain)"/>
    <property type="match status" value="1"/>
</dbReference>
<reference evidence="4 5" key="1">
    <citation type="submission" date="2016-10" db="EMBL/GenBank/DDBJ databases">
        <authorList>
            <person name="de Groot N.N."/>
        </authorList>
    </citation>
    <scope>NUCLEOTIDE SEQUENCE [LARGE SCALE GENOMIC DNA]</scope>
    <source>
        <strain evidence="4 5">AA1</strain>
    </source>
</reference>
<evidence type="ECO:0000313" key="5">
    <source>
        <dbReference type="Proteomes" id="UP000198870"/>
    </source>
</evidence>
<dbReference type="RefSeq" id="WP_092213886.1">
    <property type="nucleotide sequence ID" value="NZ_FMUX01000020.1"/>
</dbReference>
<name>A0A1G5IIR3_9BACT</name>
<proteinExistence type="inferred from homology"/>
<evidence type="ECO:0000256" key="2">
    <source>
        <dbReference type="ARBA" id="ARBA00022898"/>
    </source>
</evidence>
<keyword evidence="2 3" id="KW-0663">Pyridoxal phosphate</keyword>
<dbReference type="Proteomes" id="UP000198870">
    <property type="component" value="Unassembled WGS sequence"/>
</dbReference>
<dbReference type="GO" id="GO:0008483">
    <property type="term" value="F:transaminase activity"/>
    <property type="evidence" value="ECO:0007669"/>
    <property type="project" value="InterPro"/>
</dbReference>
<evidence type="ECO:0000256" key="3">
    <source>
        <dbReference type="RuleBase" id="RU003560"/>
    </source>
</evidence>
<dbReference type="GO" id="GO:0030170">
    <property type="term" value="F:pyridoxal phosphate binding"/>
    <property type="evidence" value="ECO:0007669"/>
    <property type="project" value="InterPro"/>
</dbReference>
<gene>
    <name evidence="4" type="ORF">SAMN05216233_12045</name>
</gene>
<comment type="similarity">
    <text evidence="3">Belongs to the class-III pyridoxal-phosphate-dependent aminotransferase family.</text>
</comment>
<dbReference type="SUPFAM" id="SSF53383">
    <property type="entry name" value="PLP-dependent transferases"/>
    <property type="match status" value="1"/>
</dbReference>
<dbReference type="InterPro" id="IPR015421">
    <property type="entry name" value="PyrdxlP-dep_Trfase_major"/>
</dbReference>
<organism evidence="4 5">
    <name type="scientific">Desulfoluna spongiiphila</name>
    <dbReference type="NCBI Taxonomy" id="419481"/>
    <lineage>
        <taxon>Bacteria</taxon>
        <taxon>Pseudomonadati</taxon>
        <taxon>Thermodesulfobacteriota</taxon>
        <taxon>Desulfobacteria</taxon>
        <taxon>Desulfobacterales</taxon>
        <taxon>Desulfolunaceae</taxon>
        <taxon>Desulfoluna</taxon>
    </lineage>
</organism>
<dbReference type="EMBL" id="FMUX01000020">
    <property type="protein sequence ID" value="SCY75877.1"/>
    <property type="molecule type" value="Genomic_DNA"/>
</dbReference>
<evidence type="ECO:0000256" key="1">
    <source>
        <dbReference type="ARBA" id="ARBA00001933"/>
    </source>
</evidence>
<dbReference type="Gene3D" id="3.90.1150.10">
    <property type="entry name" value="Aspartate Aminotransferase, domain 1"/>
    <property type="match status" value="1"/>
</dbReference>
<dbReference type="Pfam" id="PF00202">
    <property type="entry name" value="Aminotran_3"/>
    <property type="match status" value="1"/>
</dbReference>
<dbReference type="PANTHER" id="PTHR43713">
    <property type="entry name" value="GLUTAMATE-1-SEMIALDEHYDE 2,1-AMINOMUTASE"/>
    <property type="match status" value="1"/>
</dbReference>
<dbReference type="PANTHER" id="PTHR43713:SF3">
    <property type="entry name" value="GLUTAMATE-1-SEMIALDEHYDE 2,1-AMINOMUTASE 1, CHLOROPLASTIC-RELATED"/>
    <property type="match status" value="1"/>
</dbReference>
<keyword evidence="5" id="KW-1185">Reference proteome</keyword>
<dbReference type="InterPro" id="IPR015422">
    <property type="entry name" value="PyrdxlP-dep_Trfase_small"/>
</dbReference>